<evidence type="ECO:0000313" key="2">
    <source>
        <dbReference type="EMBL" id="KAG8390332.1"/>
    </source>
</evidence>
<accession>A0AAV6YDP5</accession>
<keyword evidence="3" id="KW-1185">Reference proteome</keyword>
<feature type="region of interest" description="Disordered" evidence="1">
    <location>
        <begin position="100"/>
        <end position="120"/>
    </location>
</feature>
<proteinExistence type="predicted"/>
<feature type="compositionally biased region" description="Low complexity" evidence="1">
    <location>
        <begin position="1"/>
        <end position="20"/>
    </location>
</feature>
<dbReference type="AlphaFoldDB" id="A0AAV6YDP5"/>
<dbReference type="Proteomes" id="UP000826271">
    <property type="component" value="Unassembled WGS sequence"/>
</dbReference>
<dbReference type="EMBL" id="WHWC01000001">
    <property type="protein sequence ID" value="KAG8390332.1"/>
    <property type="molecule type" value="Genomic_DNA"/>
</dbReference>
<feature type="region of interest" description="Disordered" evidence="1">
    <location>
        <begin position="1"/>
        <end position="28"/>
    </location>
</feature>
<evidence type="ECO:0000256" key="1">
    <source>
        <dbReference type="SAM" id="MobiDB-lite"/>
    </source>
</evidence>
<evidence type="ECO:0000313" key="3">
    <source>
        <dbReference type="Proteomes" id="UP000826271"/>
    </source>
</evidence>
<organism evidence="2 3">
    <name type="scientific">Buddleja alternifolia</name>
    <dbReference type="NCBI Taxonomy" id="168488"/>
    <lineage>
        <taxon>Eukaryota</taxon>
        <taxon>Viridiplantae</taxon>
        <taxon>Streptophyta</taxon>
        <taxon>Embryophyta</taxon>
        <taxon>Tracheophyta</taxon>
        <taxon>Spermatophyta</taxon>
        <taxon>Magnoliopsida</taxon>
        <taxon>eudicotyledons</taxon>
        <taxon>Gunneridae</taxon>
        <taxon>Pentapetalae</taxon>
        <taxon>asterids</taxon>
        <taxon>lamiids</taxon>
        <taxon>Lamiales</taxon>
        <taxon>Scrophulariaceae</taxon>
        <taxon>Buddlejeae</taxon>
        <taxon>Buddleja</taxon>
    </lineage>
</organism>
<comment type="caution">
    <text evidence="2">The sequence shown here is derived from an EMBL/GenBank/DDBJ whole genome shotgun (WGS) entry which is preliminary data.</text>
</comment>
<feature type="compositionally biased region" description="Low complexity" evidence="1">
    <location>
        <begin position="103"/>
        <end position="120"/>
    </location>
</feature>
<sequence>MSPSPISSPRTTSGSSTPLTGGIGAIPFHNQPMLSQEGFLSYQNRPHSPSYWDPDILRGAQSGSHAFQELTSCHNEGKLYDGQSVLAHRVAQQLLTDPAKLNLSPLDLSPSSPLPCHRTT</sequence>
<reference evidence="2" key="1">
    <citation type="submission" date="2019-10" db="EMBL/GenBank/DDBJ databases">
        <authorList>
            <person name="Zhang R."/>
            <person name="Pan Y."/>
            <person name="Wang J."/>
            <person name="Ma R."/>
            <person name="Yu S."/>
        </authorList>
    </citation>
    <scope>NUCLEOTIDE SEQUENCE</scope>
    <source>
        <strain evidence="2">LA-IB0</strain>
        <tissue evidence="2">Leaf</tissue>
    </source>
</reference>
<gene>
    <name evidence="2" type="ORF">BUALT_Bualt01G0072600</name>
</gene>
<protein>
    <submittedName>
        <fullName evidence="2">Uncharacterized protein</fullName>
    </submittedName>
</protein>
<name>A0AAV6YDP5_9LAMI</name>